<name>A0ABZ1U6H8_9ACTN</name>
<organism evidence="9 10">
    <name type="scientific">Kitasatospora purpeofusca</name>
    <dbReference type="NCBI Taxonomy" id="67352"/>
    <lineage>
        <taxon>Bacteria</taxon>
        <taxon>Bacillati</taxon>
        <taxon>Actinomycetota</taxon>
        <taxon>Actinomycetes</taxon>
        <taxon>Kitasatosporales</taxon>
        <taxon>Streptomycetaceae</taxon>
        <taxon>Kitasatospora</taxon>
    </lineage>
</organism>
<protein>
    <submittedName>
        <fullName evidence="9">SigE family RNA polymerase sigma factor</fullName>
    </submittedName>
</protein>
<comment type="similarity">
    <text evidence="1">Belongs to the sigma-70 factor family. ECF subfamily.</text>
</comment>
<dbReference type="CDD" id="cd06171">
    <property type="entry name" value="Sigma70_r4"/>
    <property type="match status" value="1"/>
</dbReference>
<feature type="domain" description="RNA polymerase sigma-70 region 2" evidence="7">
    <location>
        <begin position="169"/>
        <end position="233"/>
    </location>
</feature>
<dbReference type="InterPro" id="IPR036388">
    <property type="entry name" value="WH-like_DNA-bd_sf"/>
</dbReference>
<evidence type="ECO:0000256" key="3">
    <source>
        <dbReference type="ARBA" id="ARBA00023082"/>
    </source>
</evidence>
<dbReference type="Pfam" id="PF04542">
    <property type="entry name" value="Sigma70_r2"/>
    <property type="match status" value="1"/>
</dbReference>
<keyword evidence="5" id="KW-0804">Transcription</keyword>
<evidence type="ECO:0000256" key="4">
    <source>
        <dbReference type="ARBA" id="ARBA00023125"/>
    </source>
</evidence>
<dbReference type="NCBIfam" id="TIGR02983">
    <property type="entry name" value="SigE-fam_strep"/>
    <property type="match status" value="1"/>
</dbReference>
<dbReference type="InterPro" id="IPR014284">
    <property type="entry name" value="RNA_pol_sigma-70_dom"/>
</dbReference>
<keyword evidence="4" id="KW-0238">DNA-binding</keyword>
<evidence type="ECO:0000259" key="8">
    <source>
        <dbReference type="Pfam" id="PF08281"/>
    </source>
</evidence>
<evidence type="ECO:0000313" key="10">
    <source>
        <dbReference type="Proteomes" id="UP001432222"/>
    </source>
</evidence>
<dbReference type="InterPro" id="IPR013249">
    <property type="entry name" value="RNA_pol_sigma70_r4_t2"/>
</dbReference>
<dbReference type="Pfam" id="PF08281">
    <property type="entry name" value="Sigma70_r4_2"/>
    <property type="match status" value="1"/>
</dbReference>
<feature type="region of interest" description="Disordered" evidence="6">
    <location>
        <begin position="1"/>
        <end position="33"/>
    </location>
</feature>
<accession>A0ABZ1U6H8</accession>
<feature type="compositionally biased region" description="Polar residues" evidence="6">
    <location>
        <begin position="1"/>
        <end position="22"/>
    </location>
</feature>
<dbReference type="EMBL" id="CP108110">
    <property type="protein sequence ID" value="WUQ85849.1"/>
    <property type="molecule type" value="Genomic_DNA"/>
</dbReference>
<dbReference type="Gene3D" id="1.10.10.10">
    <property type="entry name" value="Winged helix-like DNA-binding domain superfamily/Winged helix DNA-binding domain"/>
    <property type="match status" value="1"/>
</dbReference>
<keyword evidence="3" id="KW-0731">Sigma factor</keyword>
<dbReference type="InterPro" id="IPR007627">
    <property type="entry name" value="RNA_pol_sigma70_r2"/>
</dbReference>
<gene>
    <name evidence="9" type="ORF">OHA16_24500</name>
</gene>
<keyword evidence="2" id="KW-0805">Transcription regulation</keyword>
<sequence length="332" mass="35655">MNATLQTRTNPAVRTARSSATAHRSRFETGVEETSGAVIARGCAHSTGGNTVARRVSGGGRTGELYGIGRRGNTADSASTLTLRGILPIRVEGADAPAGNRGIGGTGLRKADSGESAGREAAGATLLRLNPAAARTTERTAGGAAFTAAQGERPAVAEDHITEFTAYVRERRASLYATAYHLTGDRYEAEDLLQSALFSTYRAWGRITDKAAVGGYLRRTMTNLHISAWRRRKVNEYPTEELPETVGDTDAMGGTELRAVLWQALAKLPENQRTMLVLRYYEGKTDPEIADVLGISVGTVKSSIWRALRRLRDDEQLNTSGDTVRAFGELVA</sequence>
<feature type="domain" description="RNA polymerase sigma factor 70 region 4 type 2" evidence="8">
    <location>
        <begin position="260"/>
        <end position="311"/>
    </location>
</feature>
<evidence type="ECO:0000256" key="5">
    <source>
        <dbReference type="ARBA" id="ARBA00023163"/>
    </source>
</evidence>
<feature type="region of interest" description="Disordered" evidence="6">
    <location>
        <begin position="98"/>
        <end position="119"/>
    </location>
</feature>
<proteinExistence type="inferred from homology"/>
<evidence type="ECO:0000259" key="7">
    <source>
        <dbReference type="Pfam" id="PF04542"/>
    </source>
</evidence>
<evidence type="ECO:0000256" key="6">
    <source>
        <dbReference type="SAM" id="MobiDB-lite"/>
    </source>
</evidence>
<evidence type="ECO:0000313" key="9">
    <source>
        <dbReference type="EMBL" id="WUQ85849.1"/>
    </source>
</evidence>
<dbReference type="InterPro" id="IPR039425">
    <property type="entry name" value="RNA_pol_sigma-70-like"/>
</dbReference>
<dbReference type="PANTHER" id="PTHR43133:SF50">
    <property type="entry name" value="ECF RNA POLYMERASE SIGMA FACTOR SIGM"/>
    <property type="match status" value="1"/>
</dbReference>
<dbReference type="InterPro" id="IPR013324">
    <property type="entry name" value="RNA_pol_sigma_r3/r4-like"/>
</dbReference>
<reference evidence="9" key="1">
    <citation type="submission" date="2022-10" db="EMBL/GenBank/DDBJ databases">
        <title>The complete genomes of actinobacterial strains from the NBC collection.</title>
        <authorList>
            <person name="Joergensen T.S."/>
            <person name="Alvarez Arevalo M."/>
            <person name="Sterndorff E.B."/>
            <person name="Faurdal D."/>
            <person name="Vuksanovic O."/>
            <person name="Mourched A.-S."/>
            <person name="Charusanti P."/>
            <person name="Shaw S."/>
            <person name="Blin K."/>
            <person name="Weber T."/>
        </authorList>
    </citation>
    <scope>NUCLEOTIDE SEQUENCE</scope>
    <source>
        <strain evidence="9">NBC_00222</strain>
    </source>
</reference>
<dbReference type="SUPFAM" id="SSF88946">
    <property type="entry name" value="Sigma2 domain of RNA polymerase sigma factors"/>
    <property type="match status" value="1"/>
</dbReference>
<dbReference type="PANTHER" id="PTHR43133">
    <property type="entry name" value="RNA POLYMERASE ECF-TYPE SIGMA FACTO"/>
    <property type="match status" value="1"/>
</dbReference>
<evidence type="ECO:0000256" key="2">
    <source>
        <dbReference type="ARBA" id="ARBA00023015"/>
    </source>
</evidence>
<dbReference type="InterPro" id="IPR013325">
    <property type="entry name" value="RNA_pol_sigma_r2"/>
</dbReference>
<dbReference type="NCBIfam" id="TIGR02937">
    <property type="entry name" value="sigma70-ECF"/>
    <property type="match status" value="1"/>
</dbReference>
<keyword evidence="10" id="KW-1185">Reference proteome</keyword>
<dbReference type="SUPFAM" id="SSF88659">
    <property type="entry name" value="Sigma3 and sigma4 domains of RNA polymerase sigma factors"/>
    <property type="match status" value="1"/>
</dbReference>
<dbReference type="InterPro" id="IPR014325">
    <property type="entry name" value="RNA_pol_sigma-E_actinobac"/>
</dbReference>
<evidence type="ECO:0000256" key="1">
    <source>
        <dbReference type="ARBA" id="ARBA00010641"/>
    </source>
</evidence>
<dbReference type="Proteomes" id="UP001432222">
    <property type="component" value="Chromosome"/>
</dbReference>
<dbReference type="Gene3D" id="1.10.1740.10">
    <property type="match status" value="1"/>
</dbReference>